<proteinExistence type="predicted"/>
<accession>A0A380Q011</accession>
<organism evidence="2 3">
    <name type="scientific">Yersinia frederiksenii</name>
    <dbReference type="NCBI Taxonomy" id="29484"/>
    <lineage>
        <taxon>Bacteria</taxon>
        <taxon>Pseudomonadati</taxon>
        <taxon>Pseudomonadota</taxon>
        <taxon>Gammaproteobacteria</taxon>
        <taxon>Enterobacterales</taxon>
        <taxon>Yersiniaceae</taxon>
        <taxon>Yersinia</taxon>
    </lineage>
</organism>
<sequence length="115" mass="12560">MVANCFGLAGGSVGDFRCRAASATDYTIFAIGRVVFCSILSAFSLLVTLPFLVWQLYTHVATTPSFASWGKMESNIRYCADFRSFVVVSENLVGQGHLARYINGIADFHVTDASY</sequence>
<reference evidence="2 3" key="1">
    <citation type="submission" date="2018-06" db="EMBL/GenBank/DDBJ databases">
        <authorList>
            <consortium name="Pathogen Informatics"/>
            <person name="Doyle S."/>
        </authorList>
    </citation>
    <scope>NUCLEOTIDE SEQUENCE [LARGE SCALE GENOMIC DNA]</scope>
    <source>
        <strain evidence="2 3">NCTC11470</strain>
    </source>
</reference>
<keyword evidence="1" id="KW-0472">Membrane</keyword>
<feature type="transmembrane region" description="Helical" evidence="1">
    <location>
        <begin position="30"/>
        <end position="54"/>
    </location>
</feature>
<evidence type="ECO:0000313" key="2">
    <source>
        <dbReference type="EMBL" id="SUP78792.1"/>
    </source>
</evidence>
<evidence type="ECO:0000256" key="1">
    <source>
        <dbReference type="SAM" id="Phobius"/>
    </source>
</evidence>
<keyword evidence="1" id="KW-0812">Transmembrane</keyword>
<dbReference type="Proteomes" id="UP000254835">
    <property type="component" value="Unassembled WGS sequence"/>
</dbReference>
<keyword evidence="1" id="KW-1133">Transmembrane helix</keyword>
<protein>
    <submittedName>
        <fullName evidence="2">Uncharacterized protein</fullName>
    </submittedName>
</protein>
<gene>
    <name evidence="2" type="ORF">NCTC11470_03927</name>
</gene>
<dbReference type="EMBL" id="UHJA01000001">
    <property type="protein sequence ID" value="SUP78792.1"/>
    <property type="molecule type" value="Genomic_DNA"/>
</dbReference>
<name>A0A380Q011_YERFR</name>
<evidence type="ECO:0000313" key="3">
    <source>
        <dbReference type="Proteomes" id="UP000254835"/>
    </source>
</evidence>
<dbReference type="AlphaFoldDB" id="A0A380Q011"/>